<dbReference type="RefSeq" id="XP_022304298.1">
    <property type="nucleotide sequence ID" value="XM_022448590.1"/>
</dbReference>
<dbReference type="Pfam" id="PF23316">
    <property type="entry name" value="Ig_DLEC1_6th"/>
    <property type="match status" value="1"/>
</dbReference>
<organism evidence="9 10">
    <name type="scientific">Crassostrea virginica</name>
    <name type="common">Eastern oyster</name>
    <dbReference type="NCBI Taxonomy" id="6565"/>
    <lineage>
        <taxon>Eukaryota</taxon>
        <taxon>Metazoa</taxon>
        <taxon>Spiralia</taxon>
        <taxon>Lophotrochozoa</taxon>
        <taxon>Mollusca</taxon>
        <taxon>Bivalvia</taxon>
        <taxon>Autobranchia</taxon>
        <taxon>Pteriomorphia</taxon>
        <taxon>Ostreida</taxon>
        <taxon>Ostreoidea</taxon>
        <taxon>Ostreidae</taxon>
        <taxon>Crassostrea</taxon>
    </lineage>
</organism>
<dbReference type="InterPro" id="IPR053879">
    <property type="entry name" value="HYDIN_VesB_CFA65-like_Ig"/>
</dbReference>
<accession>A0A8B8BLU5</accession>
<keyword evidence="4" id="KW-0969">Cilium</keyword>
<keyword evidence="5" id="KW-0966">Cell projection</keyword>
<evidence type="ECO:0000256" key="3">
    <source>
        <dbReference type="ARBA" id="ARBA00022490"/>
    </source>
</evidence>
<keyword evidence="9" id="KW-1185">Reference proteome</keyword>
<protein>
    <submittedName>
        <fullName evidence="10">Deleted in lung and esophageal cancer protein 1-like isoform X1</fullName>
    </submittedName>
</protein>
<feature type="compositionally biased region" description="Pro residues" evidence="6">
    <location>
        <begin position="158"/>
        <end position="168"/>
    </location>
</feature>
<gene>
    <name evidence="10" type="primary">LOC111111546</name>
</gene>
<feature type="region of interest" description="Disordered" evidence="6">
    <location>
        <begin position="150"/>
        <end position="197"/>
    </location>
</feature>
<dbReference type="GeneID" id="111111546"/>
<evidence type="ECO:0000313" key="10">
    <source>
        <dbReference type="RefSeq" id="XP_022304298.1"/>
    </source>
</evidence>
<dbReference type="GO" id="GO:0005737">
    <property type="term" value="C:cytoplasm"/>
    <property type="evidence" value="ECO:0007669"/>
    <property type="project" value="UniProtKB-SubCell"/>
</dbReference>
<dbReference type="Pfam" id="PF23277">
    <property type="entry name" value="Ig_Dlec1_1"/>
    <property type="match status" value="1"/>
</dbReference>
<evidence type="ECO:0000256" key="6">
    <source>
        <dbReference type="SAM" id="MobiDB-lite"/>
    </source>
</evidence>
<proteinExistence type="predicted"/>
<evidence type="ECO:0000259" key="7">
    <source>
        <dbReference type="Pfam" id="PF22544"/>
    </source>
</evidence>
<dbReference type="InterPro" id="IPR013783">
    <property type="entry name" value="Ig-like_fold"/>
</dbReference>
<evidence type="ECO:0000256" key="2">
    <source>
        <dbReference type="ARBA" id="ARBA00004496"/>
    </source>
</evidence>
<dbReference type="InterPro" id="IPR033304">
    <property type="entry name" value="DLEC1"/>
</dbReference>
<feature type="compositionally biased region" description="Polar residues" evidence="6">
    <location>
        <begin position="653"/>
        <end position="662"/>
    </location>
</feature>
<reference evidence="10" key="1">
    <citation type="submission" date="2025-08" db="UniProtKB">
        <authorList>
            <consortium name="RefSeq"/>
        </authorList>
    </citation>
    <scope>IDENTIFICATION</scope>
    <source>
        <tissue evidence="10">Whole sample</tissue>
    </source>
</reference>
<name>A0A8B8BLU5_CRAVI</name>
<dbReference type="GO" id="GO:0008285">
    <property type="term" value="P:negative regulation of cell population proliferation"/>
    <property type="evidence" value="ECO:0007669"/>
    <property type="project" value="InterPro"/>
</dbReference>
<keyword evidence="3" id="KW-0963">Cytoplasm</keyword>
<dbReference type="NCBIfam" id="NF012200">
    <property type="entry name" value="choice_anch_D"/>
    <property type="match status" value="1"/>
</dbReference>
<feature type="region of interest" description="Disordered" evidence="6">
    <location>
        <begin position="1284"/>
        <end position="1331"/>
    </location>
</feature>
<dbReference type="InterPro" id="IPR059041">
    <property type="entry name" value="Ig_DLEC1_1"/>
</dbReference>
<feature type="compositionally biased region" description="Polar residues" evidence="6">
    <location>
        <begin position="1304"/>
        <end position="1326"/>
    </location>
</feature>
<feature type="compositionally biased region" description="Polar residues" evidence="6">
    <location>
        <begin position="1546"/>
        <end position="1557"/>
    </location>
</feature>
<evidence type="ECO:0000256" key="4">
    <source>
        <dbReference type="ARBA" id="ARBA00023069"/>
    </source>
</evidence>
<dbReference type="KEGG" id="cvn:111111546"/>
<dbReference type="PANTHER" id="PTHR46348:SF1">
    <property type="entry name" value="DELETED IN LUNG AND ESOPHAGEAL CANCER PROTEIN 1"/>
    <property type="match status" value="1"/>
</dbReference>
<dbReference type="GO" id="GO:0015631">
    <property type="term" value="F:tubulin binding"/>
    <property type="evidence" value="ECO:0007669"/>
    <property type="project" value="TreeGrafter"/>
</dbReference>
<feature type="region of interest" description="Disordered" evidence="6">
    <location>
        <begin position="1"/>
        <end position="26"/>
    </location>
</feature>
<evidence type="ECO:0000256" key="1">
    <source>
        <dbReference type="ARBA" id="ARBA00004138"/>
    </source>
</evidence>
<dbReference type="Pfam" id="PF22544">
    <property type="entry name" value="HYDIN_VesB_CFA65-like_Ig"/>
    <property type="match status" value="1"/>
</dbReference>
<evidence type="ECO:0000259" key="8">
    <source>
        <dbReference type="Pfam" id="PF23277"/>
    </source>
</evidence>
<dbReference type="GO" id="GO:0005929">
    <property type="term" value="C:cilium"/>
    <property type="evidence" value="ECO:0007669"/>
    <property type="project" value="TreeGrafter"/>
</dbReference>
<dbReference type="Gene3D" id="2.60.40.10">
    <property type="entry name" value="Immunoglobulins"/>
    <property type="match status" value="8"/>
</dbReference>
<feature type="domain" description="HYDIN/VesB/CFA65-like Ig-like" evidence="7">
    <location>
        <begin position="815"/>
        <end position="915"/>
    </location>
</feature>
<feature type="compositionally biased region" description="Basic and acidic residues" evidence="6">
    <location>
        <begin position="179"/>
        <end position="188"/>
    </location>
</feature>
<evidence type="ECO:0000313" key="9">
    <source>
        <dbReference type="Proteomes" id="UP000694844"/>
    </source>
</evidence>
<dbReference type="PANTHER" id="PTHR46348">
    <property type="entry name" value="DELETED IN LUNG AND ESOPHAGEAL CANCER PROTEIN 1"/>
    <property type="match status" value="1"/>
</dbReference>
<feature type="region of interest" description="Disordered" evidence="6">
    <location>
        <begin position="651"/>
        <end position="682"/>
    </location>
</feature>
<feature type="region of interest" description="Disordered" evidence="6">
    <location>
        <begin position="1537"/>
        <end position="1560"/>
    </location>
</feature>
<feature type="domain" description="Deleted in lung and esophageal cancer protein 1 Ig-like" evidence="8">
    <location>
        <begin position="309"/>
        <end position="404"/>
    </location>
</feature>
<dbReference type="OrthoDB" id="2115465at2759"/>
<evidence type="ECO:0000256" key="5">
    <source>
        <dbReference type="ARBA" id="ARBA00023273"/>
    </source>
</evidence>
<sequence length="1711" mass="190092">MTMKPPPAIAGAEEPPMFLQRPSTGKSQDVRHILAKTFRQLYTRDTISPETVKNLSVSKGGDDEYHERYVEMLQKVFDERQKRLSEAAQLERHIMQAQARAMSADEKELNRVSRSCDNYSDLGLPPVRSHFSSCIDANLLRKHKLLTPEDYSTQDPASVPPPTEPPVPSYARETVSSQQRKEQGDNRGDTPLFLPDHIRQSTDLALFETEGDRPEQEDTPSPLMESQSKALAAWKPHLSEEQREIDRTDLANLQAKVNFRRNPRYVPPSAPPGGRTLIKDSKQKPKEIGIQRKDTFSVVPEPSVVFLVSPPIVRFTDYKVGQVYEITLELKNVSACLRQCRALPPASPYFNIGLGQFPGEHGLVAPGMSCHYGVRFAPDALMDYDDEIRIQTQSSQPIIIPLQGRRQPPLISLPKVLDVGHCLVGGVHVGQFIVKNEGGSGRFCVIPRSSWPATNFKSVVTNGSVKIPPFEVRPSILELMKGDTGVLEVIFAPHAVRSFTQEITIVCDNCHVKHFTLKGEAQLAEVELMSVERGLSAALPGELSDVSADSLIRFDELNPFTYTDRSILVKNKTDVELPFQWMIYKPDMTDTDELDKKPDRVPDVDSVFSVHPPSGMLPPTKEMEFKITFAPPVVDMFHSVLHLLLQQVPPHQNGSAKSAKSQKNAEEQNTSSGEDTEDEEETMSEMFMNSDLKQFKDVTALEIEVKGKSVPLNVVLHPYAVYAPGQNLVGTTIKKLVTMANHSRSTITFQWQPILEKTILEVEPPFGELDPGMAMDLELSITGSEPGKVDQTMYCYVMNLDDPLHLHVEAEFKGPEISIEEPDVDFGLVRLGESSKREITLTNLAQVITTWSIQDVSENNSDDAMAESDFIFTPSGGELKPLEQKKVSIEFKPTAEQTLKAILEVQVEDGNKINLAALGEVQTPAVCFSSCQIVMEEVYKDVPIKYQAILVNQTLLPTRFSLGQVEGRHSEDCSLELDTTTGVLSPREERVITVSFVATREGEFSDLRIPCVVEGIDLPLYLGIFCEVKGLSANFRVSKEGYGARDFCDDLLLDFGSVELGSTGKLYLHVRNESAITAPYTVSVDYFMAKPPTPPPGPLERNMTTGQRRALLQKTPNLADPMAKTATRAANDTYRFMLSQNLGAAFVPSPAVGTLMPFGEEVLDVTAFCDMWGDYTDTLTIKVGDMSPVSVPITLTAVGCPLKFQLTAAQPEQKPIIRFGTHVSGVAPTNRTMRVNNTSPFDLRLDWRMFNVEKDDNKTLDLVMTYGEAFPRLDNQGREIVPPWEGETETVVPAPVRRQPTDFLPNSPSTSAGSTRTQFSAKTSKPSAAPNEAELMATRHPIISLFYQAHEGVPGDSPYSVKTKQLVVPARGMANVNFSFTPFPTEEVVRDMDCNGYALGYMSFDKGLCVEGKVERTQGHSVEPLKVEMTAHIKPALLTIECHDDEGMRYRSAMSDLLQSGGEISPEALRIATSMLSNNTETPLAFRMMTKEPFLLVDVDPTTNVELSTRTTSTQMQTLRPNHNLIVQVAFKTSLDLLPPDEETPESTADPSDQSSTEGRKLEFQDELIIQFNNSTTQRVPLYATLALPQMELSRESLDFGTCLVGQRRELQILISNKTASHSSWQTSIDTCSDTCSQNTFCMEPNSGVLDAHITHVSNSKTLLRVYFTAKHAEMYEGVFLFRGRLGEQPRRLYLFGQGSYDGKHEAVLNV</sequence>
<comment type="subcellular location">
    <subcellularLocation>
        <location evidence="1">Cell projection</location>
        <location evidence="1">Cilium</location>
    </subcellularLocation>
    <subcellularLocation>
        <location evidence="2">Cytoplasm</location>
    </subcellularLocation>
</comment>
<dbReference type="Proteomes" id="UP000694844">
    <property type="component" value="Chromosome 9"/>
</dbReference>